<name>A0ACB0L0X8_TRIPR</name>
<sequence>MVNVYSKISDVRVGKLPCLLKVRVMCLWIVKSNFIPGQENSIEMVLIDEKGSKIHATVRRHLIHMFKGVLIEGEAYTLSTFSVVEAYGLCRPTRHPCRLFFHSTTLLERVECPLIKKNGLSLMDIGKINSHTCDSNYLVDLIGVMSGISSLNEFTKNGERVKMIVIELSDPRGDCHVVLFGGIVDYLIQMMRTLQGGLPVVVVQFAKIRFFRGRVLLQNIQDVTKLWLNPAVEDAVLYGRRLNKMRGGPTTHVPLIGPGRKPSLGDEFLHLYPKKTIADLKFTLEDGPFIVSAVIDGLVEGEDWWFPSCRCSKRLIPNAGFYYCRSCSKHVFHVVPRFCVKVHVTDGIEDAMFVLSDDAMCYLIRTKCSVLVSSYKGMNRVNPPDVLKQLEGLKLLFKVVTVSSLNPIYKGCFKVARVCVDAGIIKSFSNGGIYHTPEQLVYKSGIAEIDEPFILGNQHIEHGDIFMKRSLNAAFENAAWQEDQSYHKRSRDY</sequence>
<gene>
    <name evidence="1" type="ORF">MILVUS5_LOCUS27468</name>
</gene>
<evidence type="ECO:0000313" key="2">
    <source>
        <dbReference type="Proteomes" id="UP001177021"/>
    </source>
</evidence>
<comment type="caution">
    <text evidence="1">The sequence shown here is derived from an EMBL/GenBank/DDBJ whole genome shotgun (WGS) entry which is preliminary data.</text>
</comment>
<accession>A0ACB0L0X8</accession>
<keyword evidence="2" id="KW-1185">Reference proteome</keyword>
<organism evidence="1 2">
    <name type="scientific">Trifolium pratense</name>
    <name type="common">Red clover</name>
    <dbReference type="NCBI Taxonomy" id="57577"/>
    <lineage>
        <taxon>Eukaryota</taxon>
        <taxon>Viridiplantae</taxon>
        <taxon>Streptophyta</taxon>
        <taxon>Embryophyta</taxon>
        <taxon>Tracheophyta</taxon>
        <taxon>Spermatophyta</taxon>
        <taxon>Magnoliopsida</taxon>
        <taxon>eudicotyledons</taxon>
        <taxon>Gunneridae</taxon>
        <taxon>Pentapetalae</taxon>
        <taxon>rosids</taxon>
        <taxon>fabids</taxon>
        <taxon>Fabales</taxon>
        <taxon>Fabaceae</taxon>
        <taxon>Papilionoideae</taxon>
        <taxon>50 kb inversion clade</taxon>
        <taxon>NPAAA clade</taxon>
        <taxon>Hologalegina</taxon>
        <taxon>IRL clade</taxon>
        <taxon>Trifolieae</taxon>
        <taxon>Trifolium</taxon>
    </lineage>
</organism>
<dbReference type="EMBL" id="CASHSV030000409">
    <property type="protein sequence ID" value="CAJ2661814.1"/>
    <property type="molecule type" value="Genomic_DNA"/>
</dbReference>
<proteinExistence type="predicted"/>
<dbReference type="Proteomes" id="UP001177021">
    <property type="component" value="Unassembled WGS sequence"/>
</dbReference>
<reference evidence="1" key="1">
    <citation type="submission" date="2023-10" db="EMBL/GenBank/DDBJ databases">
        <authorList>
            <person name="Rodriguez Cubillos JULIANA M."/>
            <person name="De Vega J."/>
        </authorList>
    </citation>
    <scope>NUCLEOTIDE SEQUENCE</scope>
</reference>
<protein>
    <submittedName>
        <fullName evidence="1">Uncharacterized protein</fullName>
    </submittedName>
</protein>
<evidence type="ECO:0000313" key="1">
    <source>
        <dbReference type="EMBL" id="CAJ2661814.1"/>
    </source>
</evidence>